<evidence type="ECO:0000259" key="4">
    <source>
        <dbReference type="PROSITE" id="PS50021"/>
    </source>
</evidence>
<evidence type="ECO:0000256" key="3">
    <source>
        <dbReference type="PROSITE-ProRule" id="PRU00283"/>
    </source>
</evidence>
<dbReference type="PRINTS" id="PR00380">
    <property type="entry name" value="KINESINHEAVY"/>
</dbReference>
<dbReference type="InterPro" id="IPR027417">
    <property type="entry name" value="P-loop_NTPase"/>
</dbReference>
<dbReference type="Proteomes" id="UP000824890">
    <property type="component" value="Unassembled WGS sequence"/>
</dbReference>
<feature type="binding site" evidence="3">
    <location>
        <begin position="401"/>
        <end position="408"/>
    </location>
    <ligand>
        <name>ATP</name>
        <dbReference type="ChEBI" id="CHEBI:30616"/>
    </ligand>
</feature>
<dbReference type="EMBL" id="JAGKQM010000133">
    <property type="protein sequence ID" value="KAH0855210.1"/>
    <property type="molecule type" value="Genomic_DNA"/>
</dbReference>
<keyword evidence="3" id="KW-0547">Nucleotide-binding</keyword>
<organism evidence="6 7">
    <name type="scientific">Brassica napus</name>
    <name type="common">Rape</name>
    <dbReference type="NCBI Taxonomy" id="3708"/>
    <lineage>
        <taxon>Eukaryota</taxon>
        <taxon>Viridiplantae</taxon>
        <taxon>Streptophyta</taxon>
        <taxon>Embryophyta</taxon>
        <taxon>Tracheophyta</taxon>
        <taxon>Spermatophyta</taxon>
        <taxon>Magnoliopsida</taxon>
        <taxon>eudicotyledons</taxon>
        <taxon>Gunneridae</taxon>
        <taxon>Pentapetalae</taxon>
        <taxon>rosids</taxon>
        <taxon>malvids</taxon>
        <taxon>Brassicales</taxon>
        <taxon>Brassicaceae</taxon>
        <taxon>Brassiceae</taxon>
        <taxon>Brassica</taxon>
    </lineage>
</organism>
<dbReference type="Pfam" id="PF00225">
    <property type="entry name" value="Kinesin"/>
    <property type="match status" value="2"/>
</dbReference>
<dbReference type="InterPro" id="IPR036872">
    <property type="entry name" value="CH_dom_sf"/>
</dbReference>
<evidence type="ECO:0000313" key="7">
    <source>
        <dbReference type="Proteomes" id="UP000824890"/>
    </source>
</evidence>
<evidence type="ECO:0000256" key="1">
    <source>
        <dbReference type="ARBA" id="ARBA00010899"/>
    </source>
</evidence>
<dbReference type="SUPFAM" id="SSF52540">
    <property type="entry name" value="P-loop containing nucleoside triphosphate hydrolases"/>
    <property type="match status" value="1"/>
</dbReference>
<dbReference type="Gene3D" id="1.10.418.10">
    <property type="entry name" value="Calponin-like domain"/>
    <property type="match status" value="1"/>
</dbReference>
<evidence type="ECO:0000259" key="5">
    <source>
        <dbReference type="PROSITE" id="PS50067"/>
    </source>
</evidence>
<keyword evidence="3" id="KW-0067">ATP-binding</keyword>
<dbReference type="InterPro" id="IPR001715">
    <property type="entry name" value="CH_dom"/>
</dbReference>
<keyword evidence="2 3" id="KW-0505">Motor protein</keyword>
<sequence length="640" mass="72106">MASAITTGLHEFSFGFKKSRRSRFRRGGFKAVQWLQSIVGKLGISDQPSEKEFVSCLRNGLILCNAINKIHPGAVSKSFNREYQLPQAYQYFENVRNFLVALEQLRLPGFEASDLEKDNLEAGSVSKVVDCILGLKGYHECKMTSSGYKHVKTPTFQLSATKVLPVSASKASRQLERNDCADGESDQLKVIANENSTVNFQKIISRFPELQSIFKNFLNEGTPKPSDVKPMPLEELPVNEDDKCRTSLLHTTSYNHKRLLKTQENELAVLKTLFIQTKQDFKEFQAHQQRDLMELGNQMQEMSSAAQDITKWWKRTERNIRVFCRVRPIFNSEMKGVIDYIGKDGSLFVLDPSKPQKDARKTFQFNQVFAPTATQDDVFRETQPLIRSVMDGYNVCIFAYGQTGSGKTYTMSGPPGRSATEMGINYLALNDLFLICDKRKDMMTYDIRPNDIRTCSSEDDGLSLPDATMHSVNSTMDVLRLMEAGEVNRAYFYGARTWEDTSGGTIRSCLHLVDLAGSERVDKSEVTGDRLKEAQYINKSLSCLGDVIYALAQKNSHIPYRNSKLTLLLQDALGGQAKTLMFAHLSPEEDSFGETVSTLKFAQRVSTVELGVARAHKETREVMHLKEQIEHLKKALGSGD</sequence>
<dbReference type="PANTHER" id="PTHR47972:SF4">
    <property type="entry name" value="KINESIN-LIKE PROTEIN KIN-14L"/>
    <property type="match status" value="1"/>
</dbReference>
<dbReference type="SMART" id="SM00033">
    <property type="entry name" value="CH"/>
    <property type="match status" value="1"/>
</dbReference>
<proteinExistence type="inferred from homology"/>
<dbReference type="InterPro" id="IPR027640">
    <property type="entry name" value="Kinesin-like_fam"/>
</dbReference>
<dbReference type="SUPFAM" id="SSF47576">
    <property type="entry name" value="Calponin-homology domain, CH-domain"/>
    <property type="match status" value="1"/>
</dbReference>
<accession>A0ABQ7XJN3</accession>
<gene>
    <name evidence="6" type="ORF">HID58_020400</name>
</gene>
<comment type="similarity">
    <text evidence="1">Belongs to the TRAFAC class myosin-kinesin ATPase superfamily. Kinesin family. KIN-14 subfamily.</text>
</comment>
<dbReference type="PANTHER" id="PTHR47972">
    <property type="entry name" value="KINESIN-LIKE PROTEIN KLP-3"/>
    <property type="match status" value="1"/>
</dbReference>
<dbReference type="PROSITE" id="PS50021">
    <property type="entry name" value="CH"/>
    <property type="match status" value="1"/>
</dbReference>
<dbReference type="Pfam" id="PF00307">
    <property type="entry name" value="CH"/>
    <property type="match status" value="1"/>
</dbReference>
<reference evidence="6 7" key="1">
    <citation type="submission" date="2021-05" db="EMBL/GenBank/DDBJ databases">
        <title>Genome Assembly of Synthetic Allotetraploid Brassica napus Reveals Homoeologous Exchanges between Subgenomes.</title>
        <authorList>
            <person name="Davis J.T."/>
        </authorList>
    </citation>
    <scope>NUCLEOTIDE SEQUENCE [LARGE SCALE GENOMIC DNA]</scope>
    <source>
        <strain evidence="7">cv. Da-Ae</strain>
        <tissue evidence="6">Seedling</tissue>
    </source>
</reference>
<dbReference type="InterPro" id="IPR001752">
    <property type="entry name" value="Kinesin_motor_dom"/>
</dbReference>
<keyword evidence="7" id="KW-1185">Reference proteome</keyword>
<protein>
    <submittedName>
        <fullName evidence="6">Uncharacterized protein</fullName>
    </submittedName>
</protein>
<feature type="domain" description="Calponin-homology (CH)" evidence="4">
    <location>
        <begin position="25"/>
        <end position="140"/>
    </location>
</feature>
<dbReference type="SMART" id="SM00129">
    <property type="entry name" value="KISc"/>
    <property type="match status" value="1"/>
</dbReference>
<name>A0ABQ7XJN3_BRANA</name>
<feature type="domain" description="Kinesin motor" evidence="5">
    <location>
        <begin position="319"/>
        <end position="608"/>
    </location>
</feature>
<dbReference type="PROSITE" id="PS50067">
    <property type="entry name" value="KINESIN_MOTOR_2"/>
    <property type="match status" value="1"/>
</dbReference>
<dbReference type="Gene3D" id="3.40.850.10">
    <property type="entry name" value="Kinesin motor domain"/>
    <property type="match status" value="1"/>
</dbReference>
<evidence type="ECO:0000313" key="6">
    <source>
        <dbReference type="EMBL" id="KAH0855210.1"/>
    </source>
</evidence>
<evidence type="ECO:0000256" key="2">
    <source>
        <dbReference type="ARBA" id="ARBA00023175"/>
    </source>
</evidence>
<dbReference type="InterPro" id="IPR036961">
    <property type="entry name" value="Kinesin_motor_dom_sf"/>
</dbReference>
<comment type="caution">
    <text evidence="6">The sequence shown here is derived from an EMBL/GenBank/DDBJ whole genome shotgun (WGS) entry which is preliminary data.</text>
</comment>